<comment type="caution">
    <text evidence="2">The sequence shown here is derived from an EMBL/GenBank/DDBJ whole genome shotgun (WGS) entry which is preliminary data.</text>
</comment>
<keyword evidence="3" id="KW-1185">Reference proteome</keyword>
<dbReference type="RefSeq" id="WP_189100168.1">
    <property type="nucleotide sequence ID" value="NZ_BMND01000018.1"/>
</dbReference>
<reference evidence="3" key="1">
    <citation type="journal article" date="2019" name="Int. J. Syst. Evol. Microbiol.">
        <title>The Global Catalogue of Microorganisms (GCM) 10K type strain sequencing project: providing services to taxonomists for standard genome sequencing and annotation.</title>
        <authorList>
            <consortium name="The Broad Institute Genomics Platform"/>
            <consortium name="The Broad Institute Genome Sequencing Center for Infectious Disease"/>
            <person name="Wu L."/>
            <person name="Ma J."/>
        </authorList>
    </citation>
    <scope>NUCLEOTIDE SEQUENCE [LARGE SCALE GENOMIC DNA]</scope>
    <source>
        <strain evidence="3">CGMCC 4.7323</strain>
    </source>
</reference>
<dbReference type="GeneID" id="301549833"/>
<evidence type="ECO:0000313" key="2">
    <source>
        <dbReference type="EMBL" id="GGN51211.1"/>
    </source>
</evidence>
<feature type="compositionally biased region" description="Basic and acidic residues" evidence="1">
    <location>
        <begin position="26"/>
        <end position="40"/>
    </location>
</feature>
<dbReference type="Proteomes" id="UP000600080">
    <property type="component" value="Unassembled WGS sequence"/>
</dbReference>
<accession>A0ABQ2JQ92</accession>
<feature type="region of interest" description="Disordered" evidence="1">
    <location>
        <begin position="26"/>
        <end position="59"/>
    </location>
</feature>
<evidence type="ECO:0000256" key="1">
    <source>
        <dbReference type="SAM" id="MobiDB-lite"/>
    </source>
</evidence>
<protein>
    <submittedName>
        <fullName evidence="2">Uncharacterized protein</fullName>
    </submittedName>
</protein>
<proteinExistence type="predicted"/>
<organism evidence="2 3">
    <name type="scientific">Streptomyces kronopolitis</name>
    <dbReference type="NCBI Taxonomy" id="1612435"/>
    <lineage>
        <taxon>Bacteria</taxon>
        <taxon>Bacillati</taxon>
        <taxon>Actinomycetota</taxon>
        <taxon>Actinomycetes</taxon>
        <taxon>Kitasatosporales</taxon>
        <taxon>Streptomycetaceae</taxon>
        <taxon>Streptomyces</taxon>
    </lineage>
</organism>
<dbReference type="EMBL" id="BMND01000018">
    <property type="protein sequence ID" value="GGN51211.1"/>
    <property type="molecule type" value="Genomic_DNA"/>
</dbReference>
<name>A0ABQ2JQ92_9ACTN</name>
<sequence length="59" mass="6209">MVAYLAAEGVSEAVFDIGGVTKFHFRTDGDTAPGRGREEQPPEMGEGAMNAAVVAPDRE</sequence>
<gene>
    <name evidence="2" type="ORF">GCM10012285_41080</name>
</gene>
<evidence type="ECO:0000313" key="3">
    <source>
        <dbReference type="Proteomes" id="UP000600080"/>
    </source>
</evidence>